<organism evidence="18 19">
    <name type="scientific">Sparus aurata</name>
    <name type="common">Gilthead sea bream</name>
    <dbReference type="NCBI Taxonomy" id="8175"/>
    <lineage>
        <taxon>Eukaryota</taxon>
        <taxon>Metazoa</taxon>
        <taxon>Chordata</taxon>
        <taxon>Craniata</taxon>
        <taxon>Vertebrata</taxon>
        <taxon>Euteleostomi</taxon>
        <taxon>Actinopterygii</taxon>
        <taxon>Neopterygii</taxon>
        <taxon>Teleostei</taxon>
        <taxon>Neoteleostei</taxon>
        <taxon>Acanthomorphata</taxon>
        <taxon>Eupercaria</taxon>
        <taxon>Spariformes</taxon>
        <taxon>Sparidae</taxon>
        <taxon>Sparus</taxon>
    </lineage>
</organism>
<evidence type="ECO:0000256" key="15">
    <source>
        <dbReference type="RuleBase" id="RU000394"/>
    </source>
</evidence>
<dbReference type="PANTHER" id="PTHR47117:SF5">
    <property type="entry name" value="KINESIN-LIKE PROTEIN KIF14"/>
    <property type="match status" value="1"/>
</dbReference>
<evidence type="ECO:0000256" key="7">
    <source>
        <dbReference type="ARBA" id="ARBA00022741"/>
    </source>
</evidence>
<dbReference type="GO" id="GO:0043066">
    <property type="term" value="P:negative regulation of apoptotic process"/>
    <property type="evidence" value="ECO:0007669"/>
    <property type="project" value="UniProtKB-ARBA"/>
</dbReference>
<dbReference type="Ensembl" id="ENSSAUT00010073220.1">
    <property type="protein sequence ID" value="ENSSAUP00010069951.1"/>
    <property type="gene ID" value="ENSSAUG00010027674.1"/>
</dbReference>
<evidence type="ECO:0000256" key="13">
    <source>
        <dbReference type="ARBA" id="ARBA00064520"/>
    </source>
</evidence>
<dbReference type="SUPFAM" id="SSF52540">
    <property type="entry name" value="P-loop containing nucleoside triphosphate hydrolases"/>
    <property type="match status" value="1"/>
</dbReference>
<dbReference type="Pfam" id="PF00498">
    <property type="entry name" value="FHA"/>
    <property type="match status" value="1"/>
</dbReference>
<dbReference type="PANTHER" id="PTHR47117">
    <property type="entry name" value="STAR-RELATED LIPID TRANSFER PROTEIN 9"/>
    <property type="match status" value="1"/>
</dbReference>
<evidence type="ECO:0000256" key="1">
    <source>
        <dbReference type="ARBA" id="ARBA00004123"/>
    </source>
</evidence>
<evidence type="ECO:0000256" key="5">
    <source>
        <dbReference type="ARBA" id="ARBA00022553"/>
    </source>
</evidence>
<feature type="domain" description="Kinesin motor" evidence="17">
    <location>
        <begin position="6"/>
        <end position="348"/>
    </location>
</feature>
<evidence type="ECO:0000256" key="14">
    <source>
        <dbReference type="PROSITE-ProRule" id="PRU00283"/>
    </source>
</evidence>
<dbReference type="InterPro" id="IPR019821">
    <property type="entry name" value="Kinesin_motor_CS"/>
</dbReference>
<dbReference type="GO" id="GO:0005524">
    <property type="term" value="F:ATP binding"/>
    <property type="evidence" value="ECO:0007669"/>
    <property type="project" value="UniProtKB-UniRule"/>
</dbReference>
<dbReference type="PRINTS" id="PR00380">
    <property type="entry name" value="KINESINHEAVY"/>
</dbReference>
<keyword evidence="4" id="KW-0963">Cytoplasm</keyword>
<evidence type="ECO:0000256" key="4">
    <source>
        <dbReference type="ARBA" id="ARBA00022490"/>
    </source>
</evidence>
<dbReference type="SMART" id="SM00129">
    <property type="entry name" value="KISc"/>
    <property type="match status" value="1"/>
</dbReference>
<keyword evidence="12" id="KW-0539">Nucleus</keyword>
<evidence type="ECO:0000313" key="18">
    <source>
        <dbReference type="Ensembl" id="ENSSAUP00010069951.1"/>
    </source>
</evidence>
<dbReference type="GeneTree" id="ENSGT00940000156834"/>
<evidence type="ECO:0000256" key="9">
    <source>
        <dbReference type="ARBA" id="ARBA00023054"/>
    </source>
</evidence>
<dbReference type="InterPro" id="IPR056523">
    <property type="entry name" value="4HB_KIF14"/>
</dbReference>
<feature type="binding site" evidence="14">
    <location>
        <begin position="105"/>
        <end position="112"/>
    </location>
    <ligand>
        <name>ATP</name>
        <dbReference type="ChEBI" id="CHEBI:30616"/>
    </ligand>
</feature>
<keyword evidence="6 15" id="KW-0493">Microtubule</keyword>
<evidence type="ECO:0000256" key="3">
    <source>
        <dbReference type="ARBA" id="ARBA00004214"/>
    </source>
</evidence>
<proteinExistence type="inferred from homology"/>
<comment type="subcellular location">
    <subcellularLocation>
        <location evidence="2">Cytoplasm</location>
        <location evidence="2">Cytoskeleton</location>
        <location evidence="2">Spindle</location>
    </subcellularLocation>
    <subcellularLocation>
        <location evidence="3">Midbody</location>
    </subcellularLocation>
    <subcellularLocation>
        <location evidence="1">Nucleus</location>
    </subcellularLocation>
</comment>
<dbReference type="InterPro" id="IPR032405">
    <property type="entry name" value="Kinesin_assoc"/>
</dbReference>
<dbReference type="InterPro" id="IPR008984">
    <property type="entry name" value="SMAD_FHA_dom_sf"/>
</dbReference>
<dbReference type="InterPro" id="IPR000253">
    <property type="entry name" value="FHA_dom"/>
</dbReference>
<dbReference type="SUPFAM" id="SSF49879">
    <property type="entry name" value="SMAD/FHA domain"/>
    <property type="match status" value="1"/>
</dbReference>
<dbReference type="GO" id="GO:0008017">
    <property type="term" value="F:microtubule binding"/>
    <property type="evidence" value="ECO:0007669"/>
    <property type="project" value="InterPro"/>
</dbReference>
<evidence type="ECO:0000256" key="11">
    <source>
        <dbReference type="ARBA" id="ARBA00023212"/>
    </source>
</evidence>
<keyword evidence="7 14" id="KW-0547">Nucleotide-binding</keyword>
<dbReference type="Gene3D" id="2.60.200.20">
    <property type="match status" value="1"/>
</dbReference>
<evidence type="ECO:0000256" key="12">
    <source>
        <dbReference type="ARBA" id="ARBA00023242"/>
    </source>
</evidence>
<dbReference type="Proteomes" id="UP000472265">
    <property type="component" value="Chromosome 11"/>
</dbReference>
<dbReference type="FunFam" id="2.60.200.20:FF:000020">
    <property type="entry name" value="Kinesin family member 14"/>
    <property type="match status" value="1"/>
</dbReference>
<keyword evidence="9 16" id="KW-0175">Coiled coil</keyword>
<dbReference type="AlphaFoldDB" id="A0A671Z426"/>
<dbReference type="Pfam" id="PF16183">
    <property type="entry name" value="Kinesin_assoc"/>
    <property type="match status" value="1"/>
</dbReference>
<reference evidence="18" key="2">
    <citation type="submission" date="2025-08" db="UniProtKB">
        <authorList>
            <consortium name="Ensembl"/>
        </authorList>
    </citation>
    <scope>IDENTIFICATION</scope>
</reference>
<evidence type="ECO:0000256" key="8">
    <source>
        <dbReference type="ARBA" id="ARBA00022840"/>
    </source>
</evidence>
<evidence type="ECO:0000313" key="19">
    <source>
        <dbReference type="Proteomes" id="UP000472265"/>
    </source>
</evidence>
<keyword evidence="11" id="KW-0206">Cytoskeleton</keyword>
<keyword evidence="5" id="KW-0597">Phosphoprotein</keyword>
<dbReference type="Gene3D" id="3.40.850.10">
    <property type="entry name" value="Kinesin motor domain"/>
    <property type="match status" value="1"/>
</dbReference>
<dbReference type="GO" id="GO:0007018">
    <property type="term" value="P:microtubule-based movement"/>
    <property type="evidence" value="ECO:0007669"/>
    <property type="project" value="InterPro"/>
</dbReference>
<dbReference type="CDD" id="cd22707">
    <property type="entry name" value="FHA_KIF14"/>
    <property type="match status" value="1"/>
</dbReference>
<reference evidence="18" key="1">
    <citation type="submission" date="2021-04" db="EMBL/GenBank/DDBJ databases">
        <authorList>
            <consortium name="Wellcome Sanger Institute Data Sharing"/>
        </authorList>
    </citation>
    <scope>NUCLEOTIDE SEQUENCE [LARGE SCALE GENOMIC DNA]</scope>
</reference>
<dbReference type="GO" id="GO:0005874">
    <property type="term" value="C:microtubule"/>
    <property type="evidence" value="ECO:0007669"/>
    <property type="project" value="UniProtKB-KW"/>
</dbReference>
<evidence type="ECO:0000259" key="17">
    <source>
        <dbReference type="PROSITE" id="PS50067"/>
    </source>
</evidence>
<protein>
    <recommendedName>
        <fullName evidence="15">Kinesin-like protein</fullName>
    </recommendedName>
</protein>
<dbReference type="InterPro" id="IPR036961">
    <property type="entry name" value="Kinesin_motor_dom_sf"/>
</dbReference>
<dbReference type="InterPro" id="IPR027417">
    <property type="entry name" value="P-loop_NTPase"/>
</dbReference>
<reference evidence="18" key="3">
    <citation type="submission" date="2025-09" db="UniProtKB">
        <authorList>
            <consortium name="Ensembl"/>
        </authorList>
    </citation>
    <scope>IDENTIFICATION</scope>
</reference>
<sequence>VAARPSECLICLIQPNTPMMINQTCTLFRSCKAEKALQVIFVNGQETVVRHPDKQTQSFTYDFAFCSVDERDPTFASQQTVYEILAKPLLLRAFEGFNTCLFAYGQTGSGKSYTMMGFGEEEGVIPRFCNELFSGLASMEHEEVKCHVEMSYFEVYNEKIHDLLVTRDEPNQRRMPLRVREHPVHETFYISLGWLKLGNKQRATAATGMNDKSSRSHSVFTLVMTQTQTELVECEEHEHSITSRINLVDLAGSERSNTAQTSGDRLREGASINKSLHTLGKVISALSEQSLTSKKVFIPYRESVLTWLLKESLGGNSKTAMIATLSPAGSNVEESLSTLRYAQQARTIINVAKVNEDTSAKLIRELKAEVEKLRAAQMSSQGIEPERVRLFQQEISTLRSRLCQQEREMTEANRAWREKLEQAEIRKHEETKEMQEAGVTFKVDNRLPNLVNLNEDPQLSEMLLYMIKEGQTTVGKLKSESSHDIQLTGALIADQHCVITNIQGTVSITPMENAKTFVNGNLISESSVLHHGDRVILGGDHYFRFNHPAEVQSGKRVSCWTGAGDGQKDFEFAKNELLAAQRTQLEAEIEEAHLKAKEEMMQGIQMAKEMAQKELSDQKSLYEDRIRALEKQLNGEIQLKCQQEMDQQRVASQMAQLKLAKQELEQEVDTHKTRLRLHMEAQAMEEHRVRHARIVDALEAEKRKISRELEEMQKKRAMREIHITPQWDAMKLSLMIEEANKISAKLKKNTVFSRHESSEADNLEHGGLQQVRVQNTKLGITTFWSLDKFQNNIAAIRELEQGDSTSKDDDVFYDPDDEWDSSSLLLSINPFFQHLTFTLDFRDLIVTTPSASSISTESAFPGICKELIGQSLARLRGCSVTEDSMADRLASDLQLVYVAVQTISDIYDSLDDDSQENVFVCNFVAQTQLVKATTAIENAAFVTMQWVASVKPSSGLLYTIAEELRSQVKKMGGFFQLLIQVNKCINGHQPHYI</sequence>
<dbReference type="GO" id="GO:0005819">
    <property type="term" value="C:spindle"/>
    <property type="evidence" value="ECO:0007669"/>
    <property type="project" value="UniProtKB-SubCell"/>
</dbReference>
<evidence type="ECO:0000256" key="10">
    <source>
        <dbReference type="ARBA" id="ARBA00023175"/>
    </source>
</evidence>
<dbReference type="PROSITE" id="PS00411">
    <property type="entry name" value="KINESIN_MOTOR_1"/>
    <property type="match status" value="1"/>
</dbReference>
<dbReference type="SMART" id="SM00240">
    <property type="entry name" value="FHA"/>
    <property type="match status" value="1"/>
</dbReference>
<dbReference type="Pfam" id="PF00225">
    <property type="entry name" value="Kinesin"/>
    <property type="match status" value="1"/>
</dbReference>
<dbReference type="Pfam" id="PF23313">
    <property type="entry name" value="4HB_KIF14"/>
    <property type="match status" value="1"/>
</dbReference>
<dbReference type="PROSITE" id="PS50067">
    <property type="entry name" value="KINESIN_MOTOR_2"/>
    <property type="match status" value="1"/>
</dbReference>
<accession>A0A671Z426</accession>
<dbReference type="GO" id="GO:0005634">
    <property type="term" value="C:nucleus"/>
    <property type="evidence" value="ECO:0007669"/>
    <property type="project" value="UniProtKB-SubCell"/>
</dbReference>
<dbReference type="InterPro" id="IPR001752">
    <property type="entry name" value="Kinesin_motor_dom"/>
</dbReference>
<feature type="coiled-coil region" evidence="16">
    <location>
        <begin position="575"/>
        <end position="718"/>
    </location>
</feature>
<comment type="similarity">
    <text evidence="14 15">Belongs to the TRAFAC class myosin-kinesin ATPase superfamily. Kinesin family.</text>
</comment>
<gene>
    <name evidence="18" type="primary">KIF14</name>
    <name evidence="18" type="synonym">kif14</name>
</gene>
<name>A0A671Z426_SPAAU</name>
<comment type="subunit">
    <text evidence="13">Directly interacts with PRC1 within a complex also containing KIF4A, KIF20A and KIF23; targets to the central spindle. Directly interacts with CIT depending on the activation state of the kinase (stronger interaction with the kinase-dead form); targets to the midbody. Interacts with ARRB2; the interaction is detected in the nucleus upon OR1D2 stimulation. Interacts with AKT1; the interaction is detected in the plasma membrane upon INS stimulation and promotes AKT1 phosphorylation. Interacts with SVIL; at midbody during cytokinesis. Interacts with RADIL (via PDZ domain); recruits RADIL to the microtubule network restricting RADIL from interaction with activated RAP1A.</text>
</comment>
<feature type="coiled-coil region" evidence="16">
    <location>
        <begin position="406"/>
        <end position="440"/>
    </location>
</feature>
<keyword evidence="8 14" id="KW-0067">ATP-binding</keyword>
<evidence type="ECO:0000256" key="2">
    <source>
        <dbReference type="ARBA" id="ARBA00004186"/>
    </source>
</evidence>
<dbReference type="GO" id="GO:0003777">
    <property type="term" value="F:microtubule motor activity"/>
    <property type="evidence" value="ECO:0007669"/>
    <property type="project" value="InterPro"/>
</dbReference>
<evidence type="ECO:0000256" key="16">
    <source>
        <dbReference type="SAM" id="Coils"/>
    </source>
</evidence>
<keyword evidence="10 14" id="KW-0505">Motor protein</keyword>
<dbReference type="FunFam" id="3.40.850.10:FF:000042">
    <property type="entry name" value="Kinesin family member 14"/>
    <property type="match status" value="1"/>
</dbReference>
<evidence type="ECO:0000256" key="6">
    <source>
        <dbReference type="ARBA" id="ARBA00022701"/>
    </source>
</evidence>
<dbReference type="GO" id="GO:0030496">
    <property type="term" value="C:midbody"/>
    <property type="evidence" value="ECO:0007669"/>
    <property type="project" value="UniProtKB-SubCell"/>
</dbReference>
<keyword evidence="19" id="KW-1185">Reference proteome</keyword>